<dbReference type="EMBL" id="LR586016">
    <property type="protein sequence ID" value="VIP01552.1"/>
    <property type="molecule type" value="Genomic_DNA"/>
</dbReference>
<dbReference type="NCBIfam" id="TIGR03123">
    <property type="entry name" value="one_C_unchar_1"/>
    <property type="match status" value="1"/>
</dbReference>
<organism evidence="2">
    <name type="scientific">Tuwongella immobilis</name>
    <dbReference type="NCBI Taxonomy" id="692036"/>
    <lineage>
        <taxon>Bacteria</taxon>
        <taxon>Pseudomonadati</taxon>
        <taxon>Planctomycetota</taxon>
        <taxon>Planctomycetia</taxon>
        <taxon>Gemmatales</taxon>
        <taxon>Gemmataceae</taxon>
        <taxon>Tuwongella</taxon>
    </lineage>
</organism>
<dbReference type="Proteomes" id="UP000464378">
    <property type="component" value="Chromosome"/>
</dbReference>
<dbReference type="RefSeq" id="WP_162656742.1">
    <property type="nucleotide sequence ID" value="NZ_LR593887.1"/>
</dbReference>
<accession>A0A6C2YKW3</accession>
<dbReference type="Gene3D" id="3.30.420.40">
    <property type="match status" value="1"/>
</dbReference>
<proteinExistence type="predicted"/>
<keyword evidence="3" id="KW-1185">Reference proteome</keyword>
<feature type="domain" description="Hydantoinase A/oxoprolinase" evidence="1">
    <location>
        <begin position="55"/>
        <end position="292"/>
    </location>
</feature>
<dbReference type="InterPro" id="IPR043129">
    <property type="entry name" value="ATPase_NBD"/>
</dbReference>
<sequence length="339" mass="36604">MSLVLALDIGGANLKAATVDGFAGQLPFPLWQKPDELAAVLRDWLQQFASTGFDAVAVTMTGELCDCYLSKREGVNSIIDAVEWAVEGRPTGIWLTSGELVSTVEARTRFLEAAASNWHALATYVGRLIPHGFGLLLDIGSTTTDLIPLLNGVPNAVGRTDMDRMLSQELVYTGVRRTPVAALMGARVMAERFATTQDVYQWLGELPDDPDDTDTADGRPATRAFAAIRLARMLGGDGELTQPEQIQQLALDTYSQQRAMIVAALHTIVARYGVAPESVILSGAGEFLAQAAWIDYHAQQPFSPATPTTLLRLSDHWGEARSLVAPAAALAILAQEQWE</sequence>
<dbReference type="AlphaFoldDB" id="A0A6C2YKW3"/>
<dbReference type="InterPro" id="IPR002756">
    <property type="entry name" value="MfnF"/>
</dbReference>
<dbReference type="InParanoid" id="A0A6C2YKW3"/>
<reference evidence="2" key="1">
    <citation type="submission" date="2019-04" db="EMBL/GenBank/DDBJ databases">
        <authorList>
            <consortium name="Science for Life Laboratories"/>
        </authorList>
    </citation>
    <scope>NUCLEOTIDE SEQUENCE</scope>
    <source>
        <strain evidence="2">MBLW1</strain>
    </source>
</reference>
<dbReference type="InterPro" id="IPR002821">
    <property type="entry name" value="Hydantoinase_A"/>
</dbReference>
<dbReference type="SUPFAM" id="SSF53067">
    <property type="entry name" value="Actin-like ATPase domain"/>
    <property type="match status" value="1"/>
</dbReference>
<dbReference type="Gene3D" id="3.30.420.190">
    <property type="entry name" value="conserved archaeal protein q6m145"/>
    <property type="match status" value="1"/>
</dbReference>
<dbReference type="GO" id="GO:0016787">
    <property type="term" value="F:hydrolase activity"/>
    <property type="evidence" value="ECO:0007669"/>
    <property type="project" value="InterPro"/>
</dbReference>
<protein>
    <recommendedName>
        <fullName evidence="1">Hydantoinase A/oxoprolinase domain-containing protein</fullName>
    </recommendedName>
</protein>
<evidence type="ECO:0000313" key="2">
    <source>
        <dbReference type="EMBL" id="VIP01552.1"/>
    </source>
</evidence>
<evidence type="ECO:0000313" key="3">
    <source>
        <dbReference type="Proteomes" id="UP000464378"/>
    </source>
</evidence>
<name>A0A6C2YKW3_9BACT</name>
<gene>
    <name evidence="2" type="ORF">GMBLW1_24080</name>
</gene>
<dbReference type="EMBL" id="LR593887">
    <property type="protein sequence ID" value="VTR98747.1"/>
    <property type="molecule type" value="Genomic_DNA"/>
</dbReference>
<evidence type="ECO:0000259" key="1">
    <source>
        <dbReference type="Pfam" id="PF01968"/>
    </source>
</evidence>
<dbReference type="Pfam" id="PF01968">
    <property type="entry name" value="Hydantoinase_A"/>
    <property type="match status" value="1"/>
</dbReference>
<dbReference type="KEGG" id="tim:GMBLW1_24080"/>